<reference evidence="6" key="2">
    <citation type="submission" date="2021-04" db="EMBL/GenBank/DDBJ databases">
        <authorList>
            <person name="Gilroy R."/>
        </authorList>
    </citation>
    <scope>NUCLEOTIDE SEQUENCE</scope>
    <source>
        <strain evidence="6">CHK198-12963</strain>
    </source>
</reference>
<keyword evidence="2" id="KW-0813">Transport</keyword>
<dbReference type="InterPro" id="IPR013563">
    <property type="entry name" value="Oligopep_ABC_C"/>
</dbReference>
<dbReference type="InterPro" id="IPR027417">
    <property type="entry name" value="P-loop_NTPase"/>
</dbReference>
<evidence type="ECO:0000313" key="6">
    <source>
        <dbReference type="EMBL" id="HJC66135.1"/>
    </source>
</evidence>
<sequence>MSNTAILEVKNLTKHFKAGRGQVVHAVDNVSFTLEKGKTLGLVGESGCGKSSCARTIIRIYDPTGGQILLDGQDITHMKQRELKPIRRKMQMIFQDPYASLNARMTVRDIIAEPLLAHGIVKTREQSNEYIYPMLERVGLTKEHANRYAHEFSGGQRQRIGIARALVLQPELVICDEPISALDVSIQAQVINLLKDFQEERGVSYLFIAHDLSMVRYVSDDVGVMYLGQLVEVCEADEIYRRPLHPYTKGLLGSIPIANPRIAREKEKSSIEGDIPSPIAPPSGCRFHTRCPYAKPVCSEQAPELKDAGGGHKVACHLCSSN</sequence>
<evidence type="ECO:0000259" key="5">
    <source>
        <dbReference type="PROSITE" id="PS50893"/>
    </source>
</evidence>
<dbReference type="InterPro" id="IPR003593">
    <property type="entry name" value="AAA+_ATPase"/>
</dbReference>
<dbReference type="InterPro" id="IPR017871">
    <property type="entry name" value="ABC_transporter-like_CS"/>
</dbReference>
<dbReference type="EMBL" id="DWWB01000024">
    <property type="protein sequence ID" value="HJC66135.1"/>
    <property type="molecule type" value="Genomic_DNA"/>
</dbReference>
<dbReference type="AlphaFoldDB" id="A0A9D2PVP6"/>
<dbReference type="Pfam" id="PF00005">
    <property type="entry name" value="ABC_tran"/>
    <property type="match status" value="1"/>
</dbReference>
<evidence type="ECO:0000256" key="1">
    <source>
        <dbReference type="ARBA" id="ARBA00005417"/>
    </source>
</evidence>
<dbReference type="PANTHER" id="PTHR43776:SF7">
    <property type="entry name" value="D,D-DIPEPTIDE TRANSPORT ATP-BINDING PROTEIN DDPF-RELATED"/>
    <property type="match status" value="1"/>
</dbReference>
<dbReference type="NCBIfam" id="TIGR01727">
    <property type="entry name" value="oligo_HPY"/>
    <property type="match status" value="1"/>
</dbReference>
<dbReference type="GO" id="GO:0015833">
    <property type="term" value="P:peptide transport"/>
    <property type="evidence" value="ECO:0007669"/>
    <property type="project" value="InterPro"/>
</dbReference>
<dbReference type="FunFam" id="3.40.50.300:FF:000016">
    <property type="entry name" value="Oligopeptide ABC transporter ATP-binding component"/>
    <property type="match status" value="1"/>
</dbReference>
<dbReference type="Pfam" id="PF08352">
    <property type="entry name" value="oligo_HPY"/>
    <property type="match status" value="1"/>
</dbReference>
<dbReference type="PANTHER" id="PTHR43776">
    <property type="entry name" value="TRANSPORT ATP-BINDING PROTEIN"/>
    <property type="match status" value="1"/>
</dbReference>
<dbReference type="GO" id="GO:0016887">
    <property type="term" value="F:ATP hydrolysis activity"/>
    <property type="evidence" value="ECO:0007669"/>
    <property type="project" value="InterPro"/>
</dbReference>
<reference evidence="6" key="1">
    <citation type="journal article" date="2021" name="PeerJ">
        <title>Extensive microbial diversity within the chicken gut microbiome revealed by metagenomics and culture.</title>
        <authorList>
            <person name="Gilroy R."/>
            <person name="Ravi A."/>
            <person name="Getino M."/>
            <person name="Pursley I."/>
            <person name="Horton D.L."/>
            <person name="Alikhan N.F."/>
            <person name="Baker D."/>
            <person name="Gharbi K."/>
            <person name="Hall N."/>
            <person name="Watson M."/>
            <person name="Adriaenssens E.M."/>
            <person name="Foster-Nyarko E."/>
            <person name="Jarju S."/>
            <person name="Secka A."/>
            <person name="Antonio M."/>
            <person name="Oren A."/>
            <person name="Chaudhuri R.R."/>
            <person name="La Ragione R."/>
            <person name="Hildebrand F."/>
            <person name="Pallen M.J."/>
        </authorList>
    </citation>
    <scope>NUCLEOTIDE SEQUENCE</scope>
    <source>
        <strain evidence="6">CHK198-12963</strain>
    </source>
</reference>
<dbReference type="PROSITE" id="PS50893">
    <property type="entry name" value="ABC_TRANSPORTER_2"/>
    <property type="match status" value="1"/>
</dbReference>
<name>A0A9D2PVP6_9FIRM</name>
<dbReference type="SUPFAM" id="SSF52540">
    <property type="entry name" value="P-loop containing nucleoside triphosphate hydrolases"/>
    <property type="match status" value="1"/>
</dbReference>
<keyword evidence="3" id="KW-0547">Nucleotide-binding</keyword>
<proteinExistence type="inferred from homology"/>
<feature type="domain" description="ABC transporter" evidence="5">
    <location>
        <begin position="7"/>
        <end position="252"/>
    </location>
</feature>
<evidence type="ECO:0000256" key="4">
    <source>
        <dbReference type="ARBA" id="ARBA00022840"/>
    </source>
</evidence>
<organism evidence="6 7">
    <name type="scientific">Candidatus Enterocloster excrementigallinarum</name>
    <dbReference type="NCBI Taxonomy" id="2838558"/>
    <lineage>
        <taxon>Bacteria</taxon>
        <taxon>Bacillati</taxon>
        <taxon>Bacillota</taxon>
        <taxon>Clostridia</taxon>
        <taxon>Lachnospirales</taxon>
        <taxon>Lachnospiraceae</taxon>
        <taxon>Enterocloster</taxon>
    </lineage>
</organism>
<dbReference type="Gene3D" id="3.40.50.300">
    <property type="entry name" value="P-loop containing nucleotide triphosphate hydrolases"/>
    <property type="match status" value="1"/>
</dbReference>
<protein>
    <submittedName>
        <fullName evidence="6">ATP-binding cassette domain-containing protein</fullName>
    </submittedName>
</protein>
<dbReference type="CDD" id="cd03257">
    <property type="entry name" value="ABC_NikE_OppD_transporters"/>
    <property type="match status" value="1"/>
</dbReference>
<comment type="caution">
    <text evidence="6">The sequence shown here is derived from an EMBL/GenBank/DDBJ whole genome shotgun (WGS) entry which is preliminary data.</text>
</comment>
<comment type="similarity">
    <text evidence="1">Belongs to the ABC transporter superfamily.</text>
</comment>
<dbReference type="GO" id="GO:0005524">
    <property type="term" value="F:ATP binding"/>
    <property type="evidence" value="ECO:0007669"/>
    <property type="project" value="UniProtKB-KW"/>
</dbReference>
<dbReference type="Proteomes" id="UP000823863">
    <property type="component" value="Unassembled WGS sequence"/>
</dbReference>
<evidence type="ECO:0000313" key="7">
    <source>
        <dbReference type="Proteomes" id="UP000823863"/>
    </source>
</evidence>
<keyword evidence="4 6" id="KW-0067">ATP-binding</keyword>
<evidence type="ECO:0000256" key="2">
    <source>
        <dbReference type="ARBA" id="ARBA00022448"/>
    </source>
</evidence>
<dbReference type="SMART" id="SM00382">
    <property type="entry name" value="AAA"/>
    <property type="match status" value="1"/>
</dbReference>
<accession>A0A9D2PVP6</accession>
<gene>
    <name evidence="6" type="ORF">H9931_05360</name>
</gene>
<dbReference type="PROSITE" id="PS00211">
    <property type="entry name" value="ABC_TRANSPORTER_1"/>
    <property type="match status" value="1"/>
</dbReference>
<dbReference type="InterPro" id="IPR003439">
    <property type="entry name" value="ABC_transporter-like_ATP-bd"/>
</dbReference>
<dbReference type="InterPro" id="IPR050319">
    <property type="entry name" value="ABC_transp_ATP-bind"/>
</dbReference>
<dbReference type="GO" id="GO:0055085">
    <property type="term" value="P:transmembrane transport"/>
    <property type="evidence" value="ECO:0007669"/>
    <property type="project" value="UniProtKB-ARBA"/>
</dbReference>
<evidence type="ECO:0000256" key="3">
    <source>
        <dbReference type="ARBA" id="ARBA00022741"/>
    </source>
</evidence>